<dbReference type="InterPro" id="IPR054134">
    <property type="entry name" value="PAXX_N"/>
</dbReference>
<evidence type="ECO:0000256" key="1">
    <source>
        <dbReference type="SAM" id="MobiDB-lite"/>
    </source>
</evidence>
<evidence type="ECO:0000313" key="2">
    <source>
        <dbReference type="Proteomes" id="UP000694845"/>
    </source>
</evidence>
<dbReference type="Proteomes" id="UP000694845">
    <property type="component" value="Unplaced"/>
</dbReference>
<name>A0A8B7Y3Q8_ACAPL</name>
<dbReference type="PANTHER" id="PTHR28586">
    <property type="entry name" value="PROTEIN PAXX"/>
    <property type="match status" value="1"/>
</dbReference>
<dbReference type="OrthoDB" id="5969703at2759"/>
<accession>A0A8B7Y3Q8</accession>
<protein>
    <submittedName>
        <fullName evidence="3 4">Protein PAXX-like</fullName>
    </submittedName>
</protein>
<reference evidence="3 4" key="1">
    <citation type="submission" date="2025-04" db="UniProtKB">
        <authorList>
            <consortium name="RefSeq"/>
        </authorList>
    </citation>
    <scope>IDENTIFICATION</scope>
</reference>
<dbReference type="OMA" id="HVIFRMA"/>
<feature type="compositionally biased region" description="Polar residues" evidence="1">
    <location>
        <begin position="175"/>
        <end position="189"/>
    </location>
</feature>
<feature type="region of interest" description="Disordered" evidence="1">
    <location>
        <begin position="170"/>
        <end position="202"/>
    </location>
</feature>
<keyword evidence="2" id="KW-1185">Reference proteome</keyword>
<dbReference type="GeneID" id="110977736"/>
<dbReference type="GO" id="GO:0006303">
    <property type="term" value="P:double-strand break repair via nonhomologous end joining"/>
    <property type="evidence" value="ECO:0007669"/>
    <property type="project" value="InterPro"/>
</dbReference>
<dbReference type="CDD" id="cd22286">
    <property type="entry name" value="HD_PAXX_N"/>
    <property type="match status" value="1"/>
</dbReference>
<gene>
    <name evidence="3 4" type="primary">LOC110977736</name>
</gene>
<evidence type="ECO:0000313" key="3">
    <source>
        <dbReference type="RefSeq" id="XP_022087823.1"/>
    </source>
</evidence>
<dbReference type="Pfam" id="PF15384">
    <property type="entry name" value="PAXX"/>
    <property type="match status" value="1"/>
</dbReference>
<proteinExistence type="predicted"/>
<dbReference type="RefSeq" id="XP_022087823.1">
    <property type="nucleotide sequence ID" value="XM_022232131.1"/>
</dbReference>
<dbReference type="GO" id="GO:0005634">
    <property type="term" value="C:nucleus"/>
    <property type="evidence" value="ECO:0007669"/>
    <property type="project" value="TreeGrafter"/>
</dbReference>
<dbReference type="InterPro" id="IPR027873">
    <property type="entry name" value="PAXX"/>
</dbReference>
<dbReference type="GO" id="GO:0060090">
    <property type="term" value="F:molecular adaptor activity"/>
    <property type="evidence" value="ECO:0007669"/>
    <property type="project" value="TreeGrafter"/>
</dbReference>
<organism evidence="2 3">
    <name type="scientific">Acanthaster planci</name>
    <name type="common">Crown-of-thorns starfish</name>
    <dbReference type="NCBI Taxonomy" id="133434"/>
    <lineage>
        <taxon>Eukaryota</taxon>
        <taxon>Metazoa</taxon>
        <taxon>Echinodermata</taxon>
        <taxon>Eleutherozoa</taxon>
        <taxon>Asterozoa</taxon>
        <taxon>Asteroidea</taxon>
        <taxon>Valvatacea</taxon>
        <taxon>Valvatida</taxon>
        <taxon>Acanthasteridae</taxon>
        <taxon>Acanthaster</taxon>
    </lineage>
</organism>
<dbReference type="AlphaFoldDB" id="A0A8B7Y3Q8"/>
<dbReference type="GO" id="GO:0035861">
    <property type="term" value="C:site of double-strand break"/>
    <property type="evidence" value="ECO:0007669"/>
    <property type="project" value="TreeGrafter"/>
</dbReference>
<evidence type="ECO:0000313" key="4">
    <source>
        <dbReference type="RefSeq" id="XP_022087824.1"/>
    </source>
</evidence>
<sequence length="202" mass="22147">MSSAKSLAEEGEVAQIQAVVDCGSGRFLTFTSCIGDCWIVHVTDGIDVWRSIMDKTSLDSHRELAEVASYEAYFTRFKKAFTVGDLQITKQAHKVSLDVGTGSIALRYDLYEATASERKSDLKSVLFWLAETVIGVTNKLTKCEEELNLVKGQKGASLVATALPDIDSKKRSGQVRVQKQQGHSIVNPSSKKRKAAKGVQFD</sequence>
<dbReference type="PANTHER" id="PTHR28586:SF1">
    <property type="entry name" value="PROTEIN PAXX"/>
    <property type="match status" value="1"/>
</dbReference>
<dbReference type="RefSeq" id="XP_022087824.1">
    <property type="nucleotide sequence ID" value="XM_022232132.1"/>
</dbReference>
<dbReference type="GO" id="GO:0070419">
    <property type="term" value="C:nonhomologous end joining complex"/>
    <property type="evidence" value="ECO:0007669"/>
    <property type="project" value="TreeGrafter"/>
</dbReference>
<dbReference type="KEGG" id="aplc:110977736"/>